<evidence type="ECO:0000256" key="5">
    <source>
        <dbReference type="ARBA" id="ARBA00022692"/>
    </source>
</evidence>
<comment type="subcellular location">
    <subcellularLocation>
        <location evidence="1">Cell membrane</location>
        <topology evidence="1">Multi-pass membrane protein</topology>
    </subcellularLocation>
</comment>
<feature type="transmembrane region" description="Helical" evidence="8">
    <location>
        <begin position="12"/>
        <end position="30"/>
    </location>
</feature>
<dbReference type="EMBL" id="JBHPKH010000048">
    <property type="protein sequence ID" value="MFC1572891.1"/>
    <property type="molecule type" value="Genomic_DNA"/>
</dbReference>
<dbReference type="PROSITE" id="PS50928">
    <property type="entry name" value="ABC_TM1"/>
    <property type="match status" value="1"/>
</dbReference>
<keyword evidence="3" id="KW-0813">Transport</keyword>
<dbReference type="InterPro" id="IPR000515">
    <property type="entry name" value="MetI-like"/>
</dbReference>
<keyword evidence="7 8" id="KW-0472">Membrane</keyword>
<evidence type="ECO:0000256" key="3">
    <source>
        <dbReference type="ARBA" id="ARBA00022448"/>
    </source>
</evidence>
<accession>A0ABV6YKM8</accession>
<reference evidence="10 11" key="1">
    <citation type="submission" date="2024-09" db="EMBL/GenBank/DDBJ databases">
        <authorList>
            <person name="D'Angelo T."/>
        </authorList>
    </citation>
    <scope>NUCLEOTIDE SEQUENCE [LARGE SCALE GENOMIC DNA]</scope>
    <source>
        <strain evidence="10">SAG AM-320-E07</strain>
    </source>
</reference>
<organism evidence="10 11">
    <name type="scientific">Eiseniibacteriota bacterium</name>
    <dbReference type="NCBI Taxonomy" id="2212470"/>
    <lineage>
        <taxon>Bacteria</taxon>
        <taxon>Candidatus Eiseniibacteriota</taxon>
    </lineage>
</organism>
<evidence type="ECO:0000256" key="8">
    <source>
        <dbReference type="SAM" id="Phobius"/>
    </source>
</evidence>
<gene>
    <name evidence="10" type="ORF">ACFL6M_04750</name>
</gene>
<keyword evidence="5 8" id="KW-0812">Transmembrane</keyword>
<comment type="caution">
    <text evidence="10">The sequence shown here is derived from an EMBL/GenBank/DDBJ whole genome shotgun (WGS) entry which is preliminary data.</text>
</comment>
<feature type="transmembrane region" description="Helical" evidence="8">
    <location>
        <begin position="96"/>
        <end position="119"/>
    </location>
</feature>
<dbReference type="PANTHER" id="PTHR42929">
    <property type="entry name" value="INNER MEMBRANE ABC TRANSPORTER PERMEASE PROTEIN YDCU-RELATED-RELATED"/>
    <property type="match status" value="1"/>
</dbReference>
<dbReference type="Gene3D" id="1.10.3720.10">
    <property type="entry name" value="MetI-like"/>
    <property type="match status" value="1"/>
</dbReference>
<evidence type="ECO:0000256" key="6">
    <source>
        <dbReference type="ARBA" id="ARBA00022989"/>
    </source>
</evidence>
<evidence type="ECO:0000256" key="7">
    <source>
        <dbReference type="ARBA" id="ARBA00023136"/>
    </source>
</evidence>
<feature type="transmembrane region" description="Helical" evidence="8">
    <location>
        <begin position="252"/>
        <end position="273"/>
    </location>
</feature>
<protein>
    <submittedName>
        <fullName evidence="10">ABC transporter permease</fullName>
    </submittedName>
</protein>
<feature type="transmembrane region" description="Helical" evidence="8">
    <location>
        <begin position="67"/>
        <end position="87"/>
    </location>
</feature>
<keyword evidence="6 8" id="KW-1133">Transmembrane helix</keyword>
<dbReference type="CDD" id="cd06261">
    <property type="entry name" value="TM_PBP2"/>
    <property type="match status" value="1"/>
</dbReference>
<proteinExistence type="inferred from homology"/>
<keyword evidence="4" id="KW-1003">Cell membrane</keyword>
<dbReference type="InterPro" id="IPR035906">
    <property type="entry name" value="MetI-like_sf"/>
</dbReference>
<dbReference type="PANTHER" id="PTHR42929:SF5">
    <property type="entry name" value="ABC TRANSPORTER PERMEASE PROTEIN"/>
    <property type="match status" value="1"/>
</dbReference>
<dbReference type="SUPFAM" id="SSF161098">
    <property type="entry name" value="MetI-like"/>
    <property type="match status" value="1"/>
</dbReference>
<comment type="similarity">
    <text evidence="2">Belongs to the binding-protein-dependent transport system permease family. CysTW subfamily.</text>
</comment>
<evidence type="ECO:0000256" key="4">
    <source>
        <dbReference type="ARBA" id="ARBA00022475"/>
    </source>
</evidence>
<dbReference type="Proteomes" id="UP001593833">
    <property type="component" value="Unassembled WGS sequence"/>
</dbReference>
<sequence length="288" mass="31575">MTRTKTRRLRGTLILVPVGFLMGLLVWPIFEVILASLEDSAFSLDEAVRHYWTHPLYRTVVLNTLKIGLLTTTVTLFFAYPLAFLLVESSRYRRLLLVWIVLASMWLSVQIRSYSWIVLLQRTGPISKLLRAVGIVDADTSFLFSTEAVTVGMVHVLLPFAIMVIWSVSARNATKAKGLAMSLGANDFFYLLRVYAPSVTGAVLAAGLLVFLMSIGFYITPELLGGGRGDTMMMATLIDQQVNQLGDWGSGASLALILAVAVVTILVLGTWVLRKLGVVANAAKHIGD</sequence>
<feature type="transmembrane region" description="Helical" evidence="8">
    <location>
        <begin position="148"/>
        <end position="169"/>
    </location>
</feature>
<feature type="domain" description="ABC transmembrane type-1" evidence="9">
    <location>
        <begin position="61"/>
        <end position="269"/>
    </location>
</feature>
<evidence type="ECO:0000259" key="9">
    <source>
        <dbReference type="PROSITE" id="PS50928"/>
    </source>
</evidence>
<evidence type="ECO:0000256" key="1">
    <source>
        <dbReference type="ARBA" id="ARBA00004651"/>
    </source>
</evidence>
<evidence type="ECO:0000313" key="11">
    <source>
        <dbReference type="Proteomes" id="UP001593833"/>
    </source>
</evidence>
<feature type="transmembrane region" description="Helical" evidence="8">
    <location>
        <begin position="190"/>
        <end position="219"/>
    </location>
</feature>
<evidence type="ECO:0000256" key="2">
    <source>
        <dbReference type="ARBA" id="ARBA00007069"/>
    </source>
</evidence>
<keyword evidence="11" id="KW-1185">Reference proteome</keyword>
<evidence type="ECO:0000313" key="10">
    <source>
        <dbReference type="EMBL" id="MFC1572891.1"/>
    </source>
</evidence>
<name>A0ABV6YKM8_UNCEI</name>